<feature type="region of interest" description="Disordered" evidence="3">
    <location>
        <begin position="1"/>
        <end position="20"/>
    </location>
</feature>
<dbReference type="GO" id="GO:0008168">
    <property type="term" value="F:methyltransferase activity"/>
    <property type="evidence" value="ECO:0007669"/>
    <property type="project" value="InterPro"/>
</dbReference>
<dbReference type="FunFam" id="3.40.50.150:FF:000103">
    <property type="entry name" value="SABATH methyltransferase 1"/>
    <property type="match status" value="1"/>
</dbReference>
<keyword evidence="2" id="KW-0460">Magnesium</keyword>
<evidence type="ECO:0000256" key="3">
    <source>
        <dbReference type="SAM" id="MobiDB-lite"/>
    </source>
</evidence>
<keyword evidence="5" id="KW-1185">Reference proteome</keyword>
<dbReference type="Pfam" id="PF03492">
    <property type="entry name" value="Methyltransf_7"/>
    <property type="match status" value="1"/>
</dbReference>
<proteinExistence type="predicted"/>
<protein>
    <submittedName>
        <fullName evidence="4">Uncharacterized protein</fullName>
    </submittedName>
</protein>
<dbReference type="InterPro" id="IPR042086">
    <property type="entry name" value="MeTrfase_capping"/>
</dbReference>
<dbReference type="Proteomes" id="UP000655225">
    <property type="component" value="Unassembled WGS sequence"/>
</dbReference>
<keyword evidence="1" id="KW-0479">Metal-binding</keyword>
<dbReference type="SUPFAM" id="SSF53335">
    <property type="entry name" value="S-adenosyl-L-methionine-dependent methyltransferases"/>
    <property type="match status" value="1"/>
</dbReference>
<sequence length="362" mass="40954">MAEDKMNRSPQSFPMNGGDGRYSYTKNSSYQRGVVDATKEMINLAISQKLDIKHPSPNSFRIADLGCSVGPNTFISVQNIVEAVELKYQSQGLNSHIPEFEVFFIDQAANDFNTLFTSLPPNRRYFAAGVPGSFYGRLFSKASLHFVHSSYSIHWLSKVPKEVVDENSTAWNKGRINYTNAPNEVFEAYFAQYTKDMESFLYHRAEELVCGGLMVLVIQGRPNGTLHSQATPNMLFDLVGSSLMDMAKMGLVSEAKVDSFNLPIYTMSPRELEAVVERNGQFTVERMEQLPRVVGHSTATRAQSCTLHIRAAMERLLKEHFGHEILDELFDRYCKKLEEHSFIFDTGKGINIFALLKRKETD</sequence>
<dbReference type="PANTHER" id="PTHR31009">
    <property type="entry name" value="S-ADENOSYL-L-METHIONINE:CARBOXYL METHYLTRANSFERASE FAMILY PROTEIN"/>
    <property type="match status" value="1"/>
</dbReference>
<dbReference type="Gene3D" id="1.10.1200.270">
    <property type="entry name" value="Methyltransferase, alpha-helical capping domain"/>
    <property type="match status" value="1"/>
</dbReference>
<evidence type="ECO:0000256" key="1">
    <source>
        <dbReference type="ARBA" id="ARBA00022723"/>
    </source>
</evidence>
<accession>A0A834Z120</accession>
<evidence type="ECO:0000313" key="4">
    <source>
        <dbReference type="EMBL" id="KAF8399044.1"/>
    </source>
</evidence>
<gene>
    <name evidence="4" type="ORF">HHK36_014910</name>
</gene>
<dbReference type="OMA" id="CFNIERI"/>
<reference evidence="4 5" key="1">
    <citation type="submission" date="2020-04" db="EMBL/GenBank/DDBJ databases">
        <title>Plant Genome Project.</title>
        <authorList>
            <person name="Zhang R.-G."/>
        </authorList>
    </citation>
    <scope>NUCLEOTIDE SEQUENCE [LARGE SCALE GENOMIC DNA]</scope>
    <source>
        <strain evidence="4">YNK0</strain>
        <tissue evidence="4">Leaf</tissue>
    </source>
</reference>
<dbReference type="OrthoDB" id="1523883at2759"/>
<dbReference type="InterPro" id="IPR029063">
    <property type="entry name" value="SAM-dependent_MTases_sf"/>
</dbReference>
<comment type="caution">
    <text evidence="4">The sequence shown here is derived from an EMBL/GenBank/DDBJ whole genome shotgun (WGS) entry which is preliminary data.</text>
</comment>
<dbReference type="AlphaFoldDB" id="A0A834Z120"/>
<dbReference type="Gene3D" id="3.40.50.150">
    <property type="entry name" value="Vaccinia Virus protein VP39"/>
    <property type="match status" value="1"/>
</dbReference>
<name>A0A834Z120_TETSI</name>
<organism evidence="4 5">
    <name type="scientific">Tetracentron sinense</name>
    <name type="common">Spur-leaf</name>
    <dbReference type="NCBI Taxonomy" id="13715"/>
    <lineage>
        <taxon>Eukaryota</taxon>
        <taxon>Viridiplantae</taxon>
        <taxon>Streptophyta</taxon>
        <taxon>Embryophyta</taxon>
        <taxon>Tracheophyta</taxon>
        <taxon>Spermatophyta</taxon>
        <taxon>Magnoliopsida</taxon>
        <taxon>Trochodendrales</taxon>
        <taxon>Trochodendraceae</taxon>
        <taxon>Tetracentron</taxon>
    </lineage>
</organism>
<evidence type="ECO:0000256" key="2">
    <source>
        <dbReference type="ARBA" id="ARBA00022842"/>
    </source>
</evidence>
<dbReference type="EMBL" id="JABCRI010000010">
    <property type="protein sequence ID" value="KAF8399044.1"/>
    <property type="molecule type" value="Genomic_DNA"/>
</dbReference>
<dbReference type="GO" id="GO:0046872">
    <property type="term" value="F:metal ion binding"/>
    <property type="evidence" value="ECO:0007669"/>
    <property type="project" value="UniProtKB-KW"/>
</dbReference>
<evidence type="ECO:0000313" key="5">
    <source>
        <dbReference type="Proteomes" id="UP000655225"/>
    </source>
</evidence>
<dbReference type="InterPro" id="IPR005299">
    <property type="entry name" value="MeTrfase_7"/>
</dbReference>